<feature type="compositionally biased region" description="Polar residues" evidence="1">
    <location>
        <begin position="1"/>
        <end position="15"/>
    </location>
</feature>
<dbReference type="InterPro" id="IPR000150">
    <property type="entry name" value="Cof"/>
</dbReference>
<dbReference type="NCBIfam" id="TIGR00099">
    <property type="entry name" value="Cof-subfamily"/>
    <property type="match status" value="1"/>
</dbReference>
<sequence length="296" mass="31479">MNSPIETSKQTQQPEFSRPAAGDGGSFIHQQGKMMFCLDIDGTIVNHDGLMSEAVKQAGRAVVADGHTVVIATGRSLPAALPIVETFGITHGYAVCSNGGVTVRIDTSLEDGYEILDRRVFDPAPALEALGERLPTARYAIETSAGQFIATERFDDMSFGLHAEPVSFKEMKQAEAVRLVVNSDDSTAQDFAEAVEEIGLHGVTYAVGWSAWLDVAAAGVTKASSLEALRQRVDAPHESTLACGDGRNDIEMLQWAHRGVAMGQAVPEVVEVADETTGTVDEDGLVSVLYSVLEAG</sequence>
<evidence type="ECO:0000313" key="2">
    <source>
        <dbReference type="EMBL" id="GAA4919273.1"/>
    </source>
</evidence>
<dbReference type="NCBIfam" id="TIGR01484">
    <property type="entry name" value="HAD-SF-IIB"/>
    <property type="match status" value="1"/>
</dbReference>
<dbReference type="InterPro" id="IPR006379">
    <property type="entry name" value="HAD-SF_hydro_IIB"/>
</dbReference>
<name>A0ABP9FX28_9MICC</name>
<dbReference type="PROSITE" id="PS01229">
    <property type="entry name" value="COF_2"/>
    <property type="match status" value="1"/>
</dbReference>
<organism evidence="2 3">
    <name type="scientific">Nesterenkonia rhizosphaerae</name>
    <dbReference type="NCBI Taxonomy" id="1348272"/>
    <lineage>
        <taxon>Bacteria</taxon>
        <taxon>Bacillati</taxon>
        <taxon>Actinomycetota</taxon>
        <taxon>Actinomycetes</taxon>
        <taxon>Micrococcales</taxon>
        <taxon>Micrococcaceae</taxon>
        <taxon>Nesterenkonia</taxon>
    </lineage>
</organism>
<gene>
    <name evidence="2" type="ORF">GCM10025790_13920</name>
</gene>
<dbReference type="PANTHER" id="PTHR10000">
    <property type="entry name" value="PHOSPHOSERINE PHOSPHATASE"/>
    <property type="match status" value="1"/>
</dbReference>
<dbReference type="RefSeq" id="WP_425577139.1">
    <property type="nucleotide sequence ID" value="NZ_BAABLW010000007.1"/>
</dbReference>
<dbReference type="GO" id="GO:0016787">
    <property type="term" value="F:hydrolase activity"/>
    <property type="evidence" value="ECO:0007669"/>
    <property type="project" value="UniProtKB-KW"/>
</dbReference>
<dbReference type="Pfam" id="PF08282">
    <property type="entry name" value="Hydrolase_3"/>
    <property type="match status" value="1"/>
</dbReference>
<evidence type="ECO:0000313" key="3">
    <source>
        <dbReference type="Proteomes" id="UP001500368"/>
    </source>
</evidence>
<dbReference type="InterPro" id="IPR036412">
    <property type="entry name" value="HAD-like_sf"/>
</dbReference>
<dbReference type="InterPro" id="IPR023214">
    <property type="entry name" value="HAD_sf"/>
</dbReference>
<keyword evidence="2" id="KW-0378">Hydrolase</keyword>
<dbReference type="Proteomes" id="UP001500368">
    <property type="component" value="Unassembled WGS sequence"/>
</dbReference>
<accession>A0ABP9FX28</accession>
<dbReference type="Gene3D" id="3.30.1240.10">
    <property type="match status" value="1"/>
</dbReference>
<dbReference type="SUPFAM" id="SSF56784">
    <property type="entry name" value="HAD-like"/>
    <property type="match status" value="1"/>
</dbReference>
<feature type="region of interest" description="Disordered" evidence="1">
    <location>
        <begin position="1"/>
        <end position="24"/>
    </location>
</feature>
<dbReference type="Gene3D" id="3.40.50.1000">
    <property type="entry name" value="HAD superfamily/HAD-like"/>
    <property type="match status" value="1"/>
</dbReference>
<proteinExistence type="predicted"/>
<reference evidence="3" key="1">
    <citation type="journal article" date="2019" name="Int. J. Syst. Evol. Microbiol.">
        <title>The Global Catalogue of Microorganisms (GCM) 10K type strain sequencing project: providing services to taxonomists for standard genome sequencing and annotation.</title>
        <authorList>
            <consortium name="The Broad Institute Genomics Platform"/>
            <consortium name="The Broad Institute Genome Sequencing Center for Infectious Disease"/>
            <person name="Wu L."/>
            <person name="Ma J."/>
        </authorList>
    </citation>
    <scope>NUCLEOTIDE SEQUENCE [LARGE SCALE GENOMIC DNA]</scope>
    <source>
        <strain evidence="3">JCM 19129</strain>
    </source>
</reference>
<keyword evidence="3" id="KW-1185">Reference proteome</keyword>
<evidence type="ECO:0000256" key="1">
    <source>
        <dbReference type="SAM" id="MobiDB-lite"/>
    </source>
</evidence>
<comment type="caution">
    <text evidence="2">The sequence shown here is derived from an EMBL/GenBank/DDBJ whole genome shotgun (WGS) entry which is preliminary data.</text>
</comment>
<dbReference type="PANTHER" id="PTHR10000:SF8">
    <property type="entry name" value="HAD SUPERFAMILY HYDROLASE-LIKE, TYPE 3"/>
    <property type="match status" value="1"/>
</dbReference>
<dbReference type="EMBL" id="BAABLW010000007">
    <property type="protein sequence ID" value="GAA4919273.1"/>
    <property type="molecule type" value="Genomic_DNA"/>
</dbReference>
<protein>
    <submittedName>
        <fullName evidence="2">HAD family hydrolase</fullName>
    </submittedName>
</protein>